<dbReference type="CDD" id="cd00984">
    <property type="entry name" value="DnaB_C"/>
    <property type="match status" value="1"/>
</dbReference>
<evidence type="ECO:0000256" key="11">
    <source>
        <dbReference type="NCBIfam" id="TIGR00665"/>
    </source>
</evidence>
<accession>A0A419T3X1</accession>
<name>A0A419T3X1_9FIRM</name>
<dbReference type="Proteomes" id="UP000284177">
    <property type="component" value="Unassembled WGS sequence"/>
</dbReference>
<evidence type="ECO:0000256" key="1">
    <source>
        <dbReference type="ARBA" id="ARBA00008428"/>
    </source>
</evidence>
<proteinExistence type="inferred from homology"/>
<dbReference type="Gene3D" id="3.40.50.300">
    <property type="entry name" value="P-loop containing nucleotide triphosphate hydrolases"/>
    <property type="match status" value="1"/>
</dbReference>
<feature type="domain" description="SF4 helicase" evidence="13">
    <location>
        <begin position="174"/>
        <end position="439"/>
    </location>
</feature>
<evidence type="ECO:0000256" key="12">
    <source>
        <dbReference type="RuleBase" id="RU362085"/>
    </source>
</evidence>
<dbReference type="GO" id="GO:0006269">
    <property type="term" value="P:DNA replication, synthesis of primer"/>
    <property type="evidence" value="ECO:0007669"/>
    <property type="project" value="UniProtKB-UniRule"/>
</dbReference>
<dbReference type="InterPro" id="IPR007692">
    <property type="entry name" value="DNA_helicase_DnaB"/>
</dbReference>
<keyword evidence="2 12" id="KW-0639">Primosome</keyword>
<protein>
    <recommendedName>
        <fullName evidence="11 12">Replicative DNA helicase</fullName>
        <ecNumber evidence="11 12">5.6.2.3</ecNumber>
    </recommendedName>
</protein>
<evidence type="ECO:0000256" key="9">
    <source>
        <dbReference type="ARBA" id="ARBA00023235"/>
    </source>
</evidence>
<dbReference type="Gene3D" id="1.10.860.10">
    <property type="entry name" value="DNAb Helicase, Chain A"/>
    <property type="match status" value="1"/>
</dbReference>
<dbReference type="GO" id="GO:0005829">
    <property type="term" value="C:cytosol"/>
    <property type="evidence" value="ECO:0007669"/>
    <property type="project" value="TreeGrafter"/>
</dbReference>
<dbReference type="InterPro" id="IPR007693">
    <property type="entry name" value="DNA_helicase_DnaB-like_N"/>
</dbReference>
<dbReference type="GO" id="GO:0043139">
    <property type="term" value="F:5'-3' DNA helicase activity"/>
    <property type="evidence" value="ECO:0007669"/>
    <property type="project" value="UniProtKB-EC"/>
</dbReference>
<reference evidence="14 15" key="1">
    <citation type="submission" date="2016-08" db="EMBL/GenBank/DDBJ databases">
        <title>Novel Firmicutes and Novel Genomes.</title>
        <authorList>
            <person name="Poppleton D.I."/>
            <person name="Gribaldo S."/>
        </authorList>
    </citation>
    <scope>NUCLEOTIDE SEQUENCE [LARGE SCALE GENOMIC DNA]</scope>
    <source>
        <strain evidence="14 15">CTT3</strain>
    </source>
</reference>
<dbReference type="EC" id="5.6.2.3" evidence="11 12"/>
<keyword evidence="7 12" id="KW-0067">ATP-binding</keyword>
<organism evidence="14 15">
    <name type="scientific">Thermohalobacter berrensis</name>
    <dbReference type="NCBI Taxonomy" id="99594"/>
    <lineage>
        <taxon>Bacteria</taxon>
        <taxon>Bacillati</taxon>
        <taxon>Bacillota</taxon>
        <taxon>Tissierellia</taxon>
        <taxon>Tissierellales</taxon>
        <taxon>Thermohalobacteraceae</taxon>
        <taxon>Thermohalobacter</taxon>
    </lineage>
</organism>
<dbReference type="Pfam" id="PF03796">
    <property type="entry name" value="DnaB_C"/>
    <property type="match status" value="1"/>
</dbReference>
<evidence type="ECO:0000256" key="4">
    <source>
        <dbReference type="ARBA" id="ARBA00022741"/>
    </source>
</evidence>
<dbReference type="FunFam" id="1.10.860.10:FF:000001">
    <property type="entry name" value="Replicative DNA helicase"/>
    <property type="match status" value="1"/>
</dbReference>
<sequence>MGKVPPHSLEAEQSVLGSMLLDKDSIITATEMLRSEDFYKEAHNEIFTAIIELHNRNEPVDLITLSEELKKRGTLEAIGGTTYLADLPEGISTTANIKNYCEIVKEKSILRKLIKASNEIISKGYEADQDINNIIELAEKKIFNITQNRTHEGFSSIKNVLMDTFDKIEELFQNKGGLTGVPTGFIDIDNMTSGLQPSDLILVAARPSMGKTAFALNIALNSALKSDASVAIFSLEMSKEQLVQRMLSAESHVEIQKIRNGQLSEEEWPRLVRAMGPLSQAKIFIDDTPGISVAEMKAKCRKLKIEHGLDLILIDYLQLMQGDGTTENRQQEISQISRGLKGLAREMDCPVVSLSQLSRAPELRSDHRPILSDLRESGAIEQDADVVMLLYRDEYYHPDTDKKNIGEVIIAKQRNGPTGTVELVWMAQYTKFLNLEKYRTDEG</sequence>
<evidence type="ECO:0000313" key="14">
    <source>
        <dbReference type="EMBL" id="RKD32113.1"/>
    </source>
</evidence>
<dbReference type="NCBIfam" id="TIGR00665">
    <property type="entry name" value="DnaB"/>
    <property type="match status" value="1"/>
</dbReference>
<dbReference type="NCBIfam" id="NF004384">
    <property type="entry name" value="PRK05748.1"/>
    <property type="match status" value="1"/>
</dbReference>
<evidence type="ECO:0000256" key="3">
    <source>
        <dbReference type="ARBA" id="ARBA00022705"/>
    </source>
</evidence>
<dbReference type="FunFam" id="3.40.50.300:FF:000076">
    <property type="entry name" value="Replicative DNA helicase"/>
    <property type="match status" value="1"/>
</dbReference>
<dbReference type="GO" id="GO:1990077">
    <property type="term" value="C:primosome complex"/>
    <property type="evidence" value="ECO:0007669"/>
    <property type="project" value="UniProtKB-UniRule"/>
</dbReference>
<dbReference type="PANTHER" id="PTHR30153">
    <property type="entry name" value="REPLICATIVE DNA HELICASE DNAB"/>
    <property type="match status" value="1"/>
</dbReference>
<dbReference type="GO" id="GO:0003677">
    <property type="term" value="F:DNA binding"/>
    <property type="evidence" value="ECO:0007669"/>
    <property type="project" value="UniProtKB-UniRule"/>
</dbReference>
<evidence type="ECO:0000313" key="15">
    <source>
        <dbReference type="Proteomes" id="UP000284177"/>
    </source>
</evidence>
<evidence type="ECO:0000256" key="5">
    <source>
        <dbReference type="ARBA" id="ARBA00022801"/>
    </source>
</evidence>
<dbReference type="GO" id="GO:0016887">
    <property type="term" value="F:ATP hydrolysis activity"/>
    <property type="evidence" value="ECO:0007669"/>
    <property type="project" value="RHEA"/>
</dbReference>
<evidence type="ECO:0000256" key="2">
    <source>
        <dbReference type="ARBA" id="ARBA00022515"/>
    </source>
</evidence>
<keyword evidence="3 12" id="KW-0235">DNA replication</keyword>
<dbReference type="SUPFAM" id="SSF52540">
    <property type="entry name" value="P-loop containing nucleoside triphosphate hydrolases"/>
    <property type="match status" value="1"/>
</dbReference>
<evidence type="ECO:0000256" key="7">
    <source>
        <dbReference type="ARBA" id="ARBA00022840"/>
    </source>
</evidence>
<dbReference type="GO" id="GO:0005524">
    <property type="term" value="F:ATP binding"/>
    <property type="evidence" value="ECO:0007669"/>
    <property type="project" value="UniProtKB-UniRule"/>
</dbReference>
<comment type="caution">
    <text evidence="14">The sequence shown here is derived from an EMBL/GenBank/DDBJ whole genome shotgun (WGS) entry which is preliminary data.</text>
</comment>
<gene>
    <name evidence="14" type="ORF">BET03_11460</name>
</gene>
<dbReference type="AlphaFoldDB" id="A0A419T3X1"/>
<dbReference type="PANTHER" id="PTHR30153:SF2">
    <property type="entry name" value="REPLICATIVE DNA HELICASE"/>
    <property type="match status" value="1"/>
</dbReference>
<keyword evidence="15" id="KW-1185">Reference proteome</keyword>
<dbReference type="SUPFAM" id="SSF48024">
    <property type="entry name" value="N-terminal domain of DnaB helicase"/>
    <property type="match status" value="1"/>
</dbReference>
<comment type="catalytic activity">
    <reaction evidence="10 12">
        <text>ATP + H2O = ADP + phosphate + H(+)</text>
        <dbReference type="Rhea" id="RHEA:13065"/>
        <dbReference type="ChEBI" id="CHEBI:15377"/>
        <dbReference type="ChEBI" id="CHEBI:15378"/>
        <dbReference type="ChEBI" id="CHEBI:30616"/>
        <dbReference type="ChEBI" id="CHEBI:43474"/>
        <dbReference type="ChEBI" id="CHEBI:456216"/>
        <dbReference type="EC" id="5.6.2.3"/>
    </reaction>
</comment>
<keyword evidence="9" id="KW-0413">Isomerase</keyword>
<keyword evidence="4 12" id="KW-0547">Nucleotide-binding</keyword>
<comment type="similarity">
    <text evidence="1 12">Belongs to the helicase family. DnaB subfamily.</text>
</comment>
<dbReference type="GO" id="GO:0042802">
    <property type="term" value="F:identical protein binding"/>
    <property type="evidence" value="ECO:0007669"/>
    <property type="project" value="UniProtKB-ARBA"/>
</dbReference>
<keyword evidence="5 12" id="KW-0378">Hydrolase</keyword>
<evidence type="ECO:0000256" key="8">
    <source>
        <dbReference type="ARBA" id="ARBA00023125"/>
    </source>
</evidence>
<dbReference type="InterPro" id="IPR016136">
    <property type="entry name" value="DNA_helicase_N/primase_C"/>
</dbReference>
<dbReference type="InterPro" id="IPR027417">
    <property type="entry name" value="P-loop_NTPase"/>
</dbReference>
<dbReference type="EMBL" id="MCIB01000013">
    <property type="protein sequence ID" value="RKD32113.1"/>
    <property type="molecule type" value="Genomic_DNA"/>
</dbReference>
<dbReference type="InterPro" id="IPR007694">
    <property type="entry name" value="DNA_helicase_DnaB-like_C"/>
</dbReference>
<evidence type="ECO:0000256" key="10">
    <source>
        <dbReference type="ARBA" id="ARBA00048954"/>
    </source>
</evidence>
<dbReference type="InterPro" id="IPR036185">
    <property type="entry name" value="DNA_heli_DnaB-like_N_sf"/>
</dbReference>
<keyword evidence="8 12" id="KW-0238">DNA-binding</keyword>
<evidence type="ECO:0000256" key="6">
    <source>
        <dbReference type="ARBA" id="ARBA00022806"/>
    </source>
</evidence>
<dbReference type="Pfam" id="PF00772">
    <property type="entry name" value="DnaB"/>
    <property type="match status" value="1"/>
</dbReference>
<comment type="function">
    <text evidence="12">The main replicative DNA helicase, it participates in initiation and elongation during chromosome replication. Travels ahead of the DNA replisome, separating dsDNA into templates for DNA synthesis. A processive ATP-dependent 5'-3' DNA helicase it has DNA-dependent ATPase activity.</text>
</comment>
<dbReference type="PROSITE" id="PS51199">
    <property type="entry name" value="SF4_HELICASE"/>
    <property type="match status" value="1"/>
</dbReference>
<evidence type="ECO:0000259" key="13">
    <source>
        <dbReference type="PROSITE" id="PS51199"/>
    </source>
</evidence>
<keyword evidence="6 12" id="KW-0347">Helicase</keyword>